<comment type="caution">
    <text evidence="1">The sequence shown here is derived from an EMBL/GenBank/DDBJ whole genome shotgun (WGS) entry which is preliminary data.</text>
</comment>
<dbReference type="Proteomes" id="UP001437256">
    <property type="component" value="Unassembled WGS sequence"/>
</dbReference>
<proteinExistence type="predicted"/>
<reference evidence="1 2" key="1">
    <citation type="submission" date="2024-05" db="EMBL/GenBank/DDBJ databases">
        <title>A draft genome resource for the thread blight pathogen Marasmius tenuissimus strain MS-2.</title>
        <authorList>
            <person name="Yulfo-Soto G.E."/>
            <person name="Baruah I.K."/>
            <person name="Amoako-Attah I."/>
            <person name="Bukari Y."/>
            <person name="Meinhardt L.W."/>
            <person name="Bailey B.A."/>
            <person name="Cohen S.P."/>
        </authorList>
    </citation>
    <scope>NUCLEOTIDE SEQUENCE [LARGE SCALE GENOMIC DNA]</scope>
    <source>
        <strain evidence="1 2">MS-2</strain>
    </source>
</reference>
<accession>A0ABR2ZA89</accession>
<dbReference type="EMBL" id="JBBXMP010000348">
    <property type="protein sequence ID" value="KAL0058213.1"/>
    <property type="molecule type" value="Genomic_DNA"/>
</dbReference>
<gene>
    <name evidence="1" type="ORF">AAF712_015129</name>
</gene>
<organism evidence="1 2">
    <name type="scientific">Marasmius tenuissimus</name>
    <dbReference type="NCBI Taxonomy" id="585030"/>
    <lineage>
        <taxon>Eukaryota</taxon>
        <taxon>Fungi</taxon>
        <taxon>Dikarya</taxon>
        <taxon>Basidiomycota</taxon>
        <taxon>Agaricomycotina</taxon>
        <taxon>Agaricomycetes</taxon>
        <taxon>Agaricomycetidae</taxon>
        <taxon>Agaricales</taxon>
        <taxon>Marasmiineae</taxon>
        <taxon>Marasmiaceae</taxon>
        <taxon>Marasmius</taxon>
    </lineage>
</organism>
<sequence length="240" mass="27145">MNSNATAAYINQLYLSQNTHESVDFDSSSGLYIFNNNNYNDTNGNGNEGYQYQPQSQYYSPPPAPTLAHQNLLEYIPRRIEHHGPPRTLPPPINFCVNGIPGPYLHQLDPESRSPVKVDNPNDAISSLLGKLTPAVVTVDFDFPGFDLPLRERYRFNTHLAVAGKQKPITRQCLAQKLAERILMTIAGARADLQRNNNPQSHLVDPRWRLENVKTRSIRLVSLWCFGKYWVPILAVDAAY</sequence>
<evidence type="ECO:0000313" key="1">
    <source>
        <dbReference type="EMBL" id="KAL0058213.1"/>
    </source>
</evidence>
<protein>
    <submittedName>
        <fullName evidence="1">Uncharacterized protein</fullName>
    </submittedName>
</protein>
<keyword evidence="2" id="KW-1185">Reference proteome</keyword>
<evidence type="ECO:0000313" key="2">
    <source>
        <dbReference type="Proteomes" id="UP001437256"/>
    </source>
</evidence>
<name>A0ABR2ZA89_9AGAR</name>